<dbReference type="Proteomes" id="UP000199659">
    <property type="component" value="Unassembled WGS sequence"/>
</dbReference>
<feature type="transmembrane region" description="Helical" evidence="1">
    <location>
        <begin position="27"/>
        <end position="48"/>
    </location>
</feature>
<sequence length="53" mass="5526">MPTEFPSFATYVGDMTSASNFLTGQPIIAYAIGLVVFVAVIGAVVGVIQSFVK</sequence>
<dbReference type="EMBL" id="FOYZ01000012">
    <property type="protein sequence ID" value="SFR97133.1"/>
    <property type="molecule type" value="Genomic_DNA"/>
</dbReference>
<reference evidence="2 3" key="1">
    <citation type="submission" date="2016-10" db="EMBL/GenBank/DDBJ databases">
        <authorList>
            <person name="de Groot N.N."/>
        </authorList>
    </citation>
    <scope>NUCLEOTIDE SEQUENCE [LARGE SCALE GENOMIC DNA]</scope>
    <source>
        <strain evidence="2 3">743A</strain>
    </source>
</reference>
<keyword evidence="1" id="KW-1133">Transmembrane helix</keyword>
<protein>
    <submittedName>
        <fullName evidence="2">Uncharacterized protein</fullName>
    </submittedName>
</protein>
<organism evidence="2 3">
    <name type="scientific">Anaeromicropila populeti</name>
    <dbReference type="NCBI Taxonomy" id="37658"/>
    <lineage>
        <taxon>Bacteria</taxon>
        <taxon>Bacillati</taxon>
        <taxon>Bacillota</taxon>
        <taxon>Clostridia</taxon>
        <taxon>Lachnospirales</taxon>
        <taxon>Lachnospiraceae</taxon>
        <taxon>Anaeromicropila</taxon>
    </lineage>
</organism>
<dbReference type="STRING" id="37658.SAMN05661086_02972"/>
<evidence type="ECO:0000256" key="1">
    <source>
        <dbReference type="SAM" id="Phobius"/>
    </source>
</evidence>
<evidence type="ECO:0000313" key="2">
    <source>
        <dbReference type="EMBL" id="SFR97133.1"/>
    </source>
</evidence>
<name>A0A1I6L0W5_9FIRM</name>
<keyword evidence="1" id="KW-0472">Membrane</keyword>
<gene>
    <name evidence="2" type="ORF">SAMN05661086_02972</name>
</gene>
<accession>A0A1I6L0W5</accession>
<evidence type="ECO:0000313" key="3">
    <source>
        <dbReference type="Proteomes" id="UP000199659"/>
    </source>
</evidence>
<keyword evidence="3" id="KW-1185">Reference proteome</keyword>
<dbReference type="AlphaFoldDB" id="A0A1I6L0W5"/>
<keyword evidence="1" id="KW-0812">Transmembrane</keyword>
<proteinExistence type="predicted"/>